<dbReference type="GO" id="GO:0016020">
    <property type="term" value="C:membrane"/>
    <property type="evidence" value="ECO:0007669"/>
    <property type="project" value="UniProtKB-SubCell"/>
</dbReference>
<dbReference type="EMBL" id="OVEO01000011">
    <property type="protein sequence ID" value="SPQ99160.1"/>
    <property type="molecule type" value="Genomic_DNA"/>
</dbReference>
<proteinExistence type="inferred from homology"/>
<feature type="transmembrane region" description="Helical" evidence="6">
    <location>
        <begin position="180"/>
        <end position="201"/>
    </location>
</feature>
<keyword evidence="4 6" id="KW-1133">Transmembrane helix</keyword>
<geneLocation type="mitochondrion" evidence="8"/>
<sequence length="253" mass="28049">MASFASSSPLPFGLGNPFSWSSMTQTSYITKRAQSQLAKVYMTLAATVLAAAAGSYSSLKWNVFTDPSVPSLLTFVVMMALTFMQPSKSNEAIRFGMLMTFGFLDGCVLAPLIGLSIRLDPSVLVTALLSTTLVFMCFSISALTSSRRSLLYLGGILSSTVSFMLLASLLNVFFRSTFVPWMQIYLGLVVFCGFIMFDTQLMIEQILSGNDNYITMALNLFVDLVAVFVRILIILLNNTEKKRDEDHRRSRHR</sequence>
<name>A0A0G4IMA5_PLABS</name>
<reference evidence="7 9" key="1">
    <citation type="submission" date="2015-02" db="EMBL/GenBank/DDBJ databases">
        <authorList>
            <person name="Chooi Y.-H."/>
        </authorList>
    </citation>
    <scope>NUCLEOTIDE SEQUENCE [LARGE SCALE GENOMIC DNA]</scope>
    <source>
        <strain evidence="7">E3</strain>
    </source>
</reference>
<dbReference type="Proteomes" id="UP000039324">
    <property type="component" value="Unassembled WGS sequence"/>
</dbReference>
<feature type="transmembrane region" description="Helical" evidence="6">
    <location>
        <begin position="96"/>
        <end position="117"/>
    </location>
</feature>
<evidence type="ECO:0000313" key="8">
    <source>
        <dbReference type="EMBL" id="SPQ99160.1"/>
    </source>
</evidence>
<organism evidence="7 9">
    <name type="scientific">Plasmodiophora brassicae</name>
    <name type="common">Clubroot disease agent</name>
    <dbReference type="NCBI Taxonomy" id="37360"/>
    <lineage>
        <taxon>Eukaryota</taxon>
        <taxon>Sar</taxon>
        <taxon>Rhizaria</taxon>
        <taxon>Endomyxa</taxon>
        <taxon>Phytomyxea</taxon>
        <taxon>Plasmodiophorida</taxon>
        <taxon>Plasmodiophoridae</taxon>
        <taxon>Plasmodiophora</taxon>
    </lineage>
</organism>
<dbReference type="InterPro" id="IPR006214">
    <property type="entry name" value="Bax_inhibitor_1-related"/>
</dbReference>
<evidence type="ECO:0000256" key="1">
    <source>
        <dbReference type="ARBA" id="ARBA00004141"/>
    </source>
</evidence>
<feature type="transmembrane region" description="Helical" evidence="6">
    <location>
        <begin position="37"/>
        <end position="56"/>
    </location>
</feature>
<accession>A0A0G4IMA5</accession>
<feature type="transmembrane region" description="Helical" evidence="6">
    <location>
        <begin position="213"/>
        <end position="236"/>
    </location>
</feature>
<dbReference type="OrthoDB" id="1277691at2759"/>
<feature type="transmembrane region" description="Helical" evidence="6">
    <location>
        <begin position="150"/>
        <end position="174"/>
    </location>
</feature>
<evidence type="ECO:0000256" key="2">
    <source>
        <dbReference type="ARBA" id="ARBA00010350"/>
    </source>
</evidence>
<dbReference type="Proteomes" id="UP000290189">
    <property type="component" value="Unassembled WGS sequence"/>
</dbReference>
<gene>
    <name evidence="7" type="ORF">PBRA_004898</name>
    <name evidence="8" type="ORF">PLBR_LOCUS6375</name>
</gene>
<feature type="transmembrane region" description="Helical" evidence="6">
    <location>
        <begin position="123"/>
        <end position="143"/>
    </location>
</feature>
<evidence type="ECO:0000256" key="5">
    <source>
        <dbReference type="ARBA" id="ARBA00023136"/>
    </source>
</evidence>
<comment type="subcellular location">
    <subcellularLocation>
        <location evidence="1">Membrane</location>
        <topology evidence="1">Multi-pass membrane protein</topology>
    </subcellularLocation>
</comment>
<evidence type="ECO:0000313" key="10">
    <source>
        <dbReference type="Proteomes" id="UP000290189"/>
    </source>
</evidence>
<dbReference type="EMBL" id="CDSF01000057">
    <property type="protein sequence ID" value="CEO96227.1"/>
    <property type="molecule type" value="Genomic_DNA"/>
</dbReference>
<dbReference type="OMA" id="SRDFIMH"/>
<keyword evidence="5 6" id="KW-0472">Membrane</keyword>
<reference evidence="8 10" key="2">
    <citation type="submission" date="2018-03" db="EMBL/GenBank/DDBJ databases">
        <authorList>
            <person name="Fogelqvist J."/>
        </authorList>
    </citation>
    <scope>NUCLEOTIDE SEQUENCE [LARGE SCALE GENOMIC DNA]</scope>
</reference>
<evidence type="ECO:0000256" key="3">
    <source>
        <dbReference type="ARBA" id="ARBA00022692"/>
    </source>
</evidence>
<evidence type="ECO:0000313" key="9">
    <source>
        <dbReference type="Proteomes" id="UP000039324"/>
    </source>
</evidence>
<dbReference type="AlphaFoldDB" id="A0A0G4IMA5"/>
<keyword evidence="3 6" id="KW-0812">Transmembrane</keyword>
<evidence type="ECO:0000313" key="7">
    <source>
        <dbReference type="EMBL" id="CEO96227.1"/>
    </source>
</evidence>
<evidence type="ECO:0000256" key="4">
    <source>
        <dbReference type="ARBA" id="ARBA00022989"/>
    </source>
</evidence>
<keyword evidence="8" id="KW-0496">Mitochondrion</keyword>
<evidence type="ECO:0000256" key="6">
    <source>
        <dbReference type="RuleBase" id="RU004379"/>
    </source>
</evidence>
<dbReference type="STRING" id="37360.A0A0G4IMA5"/>
<dbReference type="PANTHER" id="PTHR23291">
    <property type="entry name" value="BAX INHIBITOR-RELATED"/>
    <property type="match status" value="1"/>
</dbReference>
<protein>
    <submittedName>
        <fullName evidence="7">Uncharacterized protein</fullName>
    </submittedName>
</protein>
<dbReference type="Pfam" id="PF01027">
    <property type="entry name" value="Bax1-I"/>
    <property type="match status" value="1"/>
</dbReference>
<comment type="similarity">
    <text evidence="2 6">Belongs to the BI1 family.</text>
</comment>
<keyword evidence="9" id="KW-1185">Reference proteome</keyword>
<dbReference type="PANTHER" id="PTHR23291:SF32">
    <property type="entry name" value="BAX INHIBITOR 1"/>
    <property type="match status" value="1"/>
</dbReference>